<accession>A0A814YA38</accession>
<proteinExistence type="predicted"/>
<dbReference type="EMBL" id="CAJNOG010000409">
    <property type="protein sequence ID" value="CAF1226726.1"/>
    <property type="molecule type" value="Genomic_DNA"/>
</dbReference>
<evidence type="ECO:0000313" key="1">
    <source>
        <dbReference type="EMBL" id="CAF1226726.1"/>
    </source>
</evidence>
<evidence type="ECO:0000313" key="2">
    <source>
        <dbReference type="Proteomes" id="UP000663845"/>
    </source>
</evidence>
<name>A0A814YA38_9BILA</name>
<reference evidence="1" key="1">
    <citation type="submission" date="2021-02" db="EMBL/GenBank/DDBJ databases">
        <authorList>
            <person name="Nowell W R."/>
        </authorList>
    </citation>
    <scope>NUCLEOTIDE SEQUENCE</scope>
</reference>
<dbReference type="Proteomes" id="UP000663845">
    <property type="component" value="Unassembled WGS sequence"/>
</dbReference>
<organism evidence="1 2">
    <name type="scientific">Adineta steineri</name>
    <dbReference type="NCBI Taxonomy" id="433720"/>
    <lineage>
        <taxon>Eukaryota</taxon>
        <taxon>Metazoa</taxon>
        <taxon>Spiralia</taxon>
        <taxon>Gnathifera</taxon>
        <taxon>Rotifera</taxon>
        <taxon>Eurotatoria</taxon>
        <taxon>Bdelloidea</taxon>
        <taxon>Adinetida</taxon>
        <taxon>Adinetidae</taxon>
        <taxon>Adineta</taxon>
    </lineage>
</organism>
<dbReference type="AlphaFoldDB" id="A0A814YA38"/>
<sequence length="218" mass="25925">MSKHIFIANTTFDTLWSNAYQLNYLMPYAIRSKLKLLISGSEQEQLEQEDLCQFFNSLSAISNASSLTTATSNSETTFVKRSYIEKQYPFELATFFLYQKDFDRSKYYIQYAKEQFLLHWSQLSRLNEYGRKTTIQLIQPYHELDQFLVFLEHNLPLLKNLENRYLTNNKNDITTRDLFLERIHKDLISQWQLPDVIRSSIQTWDDVVTNRALFLDVS</sequence>
<comment type="caution">
    <text evidence="1">The sequence shown here is derived from an EMBL/GenBank/DDBJ whole genome shotgun (WGS) entry which is preliminary data.</text>
</comment>
<protein>
    <submittedName>
        <fullName evidence="1">Uncharacterized protein</fullName>
    </submittedName>
</protein>
<gene>
    <name evidence="1" type="ORF">JYZ213_LOCUS28311</name>
</gene>